<dbReference type="InterPro" id="IPR017937">
    <property type="entry name" value="Thioredoxin_CS"/>
</dbReference>
<keyword evidence="1" id="KW-1015">Disulfide bond</keyword>
<keyword evidence="2" id="KW-0472">Membrane</keyword>
<dbReference type="EMBL" id="CAJMWV010007053">
    <property type="protein sequence ID" value="CAE6526469.1"/>
    <property type="molecule type" value="Genomic_DNA"/>
</dbReference>
<feature type="domain" description="Thioredoxin" evidence="3">
    <location>
        <begin position="113"/>
        <end position="230"/>
    </location>
</feature>
<accession>A0A8H3DK61</accession>
<dbReference type="PROSITE" id="PS00194">
    <property type="entry name" value="THIOREDOXIN_1"/>
    <property type="match status" value="2"/>
</dbReference>
<evidence type="ECO:0000259" key="3">
    <source>
        <dbReference type="PROSITE" id="PS51352"/>
    </source>
</evidence>
<dbReference type="Pfam" id="PF00085">
    <property type="entry name" value="Thioredoxin"/>
    <property type="match status" value="2"/>
</dbReference>
<dbReference type="CDD" id="cd02947">
    <property type="entry name" value="TRX_family"/>
    <property type="match status" value="2"/>
</dbReference>
<dbReference type="AlphaFoldDB" id="A0A8H3DK61"/>
<dbReference type="OrthoDB" id="10263751at2759"/>
<dbReference type="PRINTS" id="PR00421">
    <property type="entry name" value="THIOREDOXIN"/>
</dbReference>
<organism evidence="4 5">
    <name type="scientific">Rhizoctonia solani</name>
    <dbReference type="NCBI Taxonomy" id="456999"/>
    <lineage>
        <taxon>Eukaryota</taxon>
        <taxon>Fungi</taxon>
        <taxon>Dikarya</taxon>
        <taxon>Basidiomycota</taxon>
        <taxon>Agaricomycotina</taxon>
        <taxon>Agaricomycetes</taxon>
        <taxon>Cantharellales</taxon>
        <taxon>Ceratobasidiaceae</taxon>
        <taxon>Rhizoctonia</taxon>
    </lineage>
</organism>
<dbReference type="Gene3D" id="3.40.30.10">
    <property type="entry name" value="Glutaredoxin"/>
    <property type="match status" value="2"/>
</dbReference>
<dbReference type="Proteomes" id="UP000663831">
    <property type="component" value="Unassembled WGS sequence"/>
</dbReference>
<feature type="domain" description="Thioredoxin" evidence="3">
    <location>
        <begin position="1"/>
        <end position="112"/>
    </location>
</feature>
<dbReference type="InterPro" id="IPR036249">
    <property type="entry name" value="Thioredoxin-like_sf"/>
</dbReference>
<evidence type="ECO:0000313" key="4">
    <source>
        <dbReference type="EMBL" id="CAE6526469.1"/>
    </source>
</evidence>
<protein>
    <recommendedName>
        <fullName evidence="3">Thioredoxin domain-containing protein</fullName>
    </recommendedName>
</protein>
<feature type="transmembrane region" description="Helical" evidence="2">
    <location>
        <begin position="222"/>
        <end position="239"/>
    </location>
</feature>
<dbReference type="SUPFAM" id="SSF52833">
    <property type="entry name" value="Thioredoxin-like"/>
    <property type="match status" value="2"/>
</dbReference>
<evidence type="ECO:0000256" key="1">
    <source>
        <dbReference type="ARBA" id="ARBA00023157"/>
    </source>
</evidence>
<dbReference type="PANTHER" id="PTHR46115">
    <property type="entry name" value="THIOREDOXIN-LIKE PROTEIN 1"/>
    <property type="match status" value="1"/>
</dbReference>
<dbReference type="PROSITE" id="PS51352">
    <property type="entry name" value="THIOREDOXIN_2"/>
    <property type="match status" value="2"/>
</dbReference>
<gene>
    <name evidence="4" type="ORF">RDB_LOCUS152119</name>
</gene>
<keyword evidence="2" id="KW-0812">Transmembrane</keyword>
<sequence>MSDPITHIESKAQHDELIAKNPGKAIVIDFHAAWCGPCHMIAPKYEALANDYPEIKFTKVDVDAVPEMASHYGIRAMPTFKVVKDGEELDTLQGANPDLHTMSITHITSLSQLNDILKKAGDKLTVIDFHATWCGPCHAIAPKYESLAKEYTNVTFLKCDVDAAAPVAKEYSVSLIKALEATIRSHATPGAFSGKGQTLGSSSTTDANGNAGGRILGVDPQMQLLLGLVGGYLILTYFFF</sequence>
<evidence type="ECO:0000256" key="2">
    <source>
        <dbReference type="SAM" id="Phobius"/>
    </source>
</evidence>
<proteinExistence type="predicted"/>
<dbReference type="InterPro" id="IPR013766">
    <property type="entry name" value="Thioredoxin_domain"/>
</dbReference>
<name>A0A8H3DK61_9AGAM</name>
<keyword evidence="2" id="KW-1133">Transmembrane helix</keyword>
<reference evidence="4" key="1">
    <citation type="submission" date="2021-01" db="EMBL/GenBank/DDBJ databases">
        <authorList>
            <person name="Kaushik A."/>
        </authorList>
    </citation>
    <scope>NUCLEOTIDE SEQUENCE</scope>
    <source>
        <strain evidence="4">AG3-1AP</strain>
    </source>
</reference>
<evidence type="ECO:0000313" key="5">
    <source>
        <dbReference type="Proteomes" id="UP000663831"/>
    </source>
</evidence>
<comment type="caution">
    <text evidence="4">The sequence shown here is derived from an EMBL/GenBank/DDBJ whole genome shotgun (WGS) entry which is preliminary data.</text>
</comment>